<proteinExistence type="predicted"/>
<evidence type="ECO:0000313" key="1">
    <source>
        <dbReference type="EMBL" id="GME81401.1"/>
    </source>
</evidence>
<comment type="caution">
    <text evidence="1">The sequence shown here is derived from an EMBL/GenBank/DDBJ whole genome shotgun (WGS) entry which is preliminary data.</text>
</comment>
<name>A0ACB5T4E2_AMBMO</name>
<protein>
    <submittedName>
        <fullName evidence="1">Unnamed protein product</fullName>
    </submittedName>
</protein>
<sequence length="381" mass="42110">MGLTKLFSGLSKHTDHNHHHHPTTPSSSHTTSNVQASPLDKYHTPHCNVSKPNAPLRIAIKIESPPLVLFGPVAECTGALFSGALVVDILPSDEPPLTSSSSQAPVTGPAMGSSSLDSDAELAAIASTMSISRLSQQQLTHDYVQIKKVQLALIQIVEYGKPFLTNSSTLCSCPNCTTKITELARWDVLTKPTAFAKGTNHGYPFTHLVPGDLPPTSVLSNHHTSIRYELVCITDYITTGTHTTDTINLALPIMIRRSILRGPDRNSLRVFPPTSVTATAVVPNVTYPKSTFPVEIRMDNVSNKDRRWRMRKLNWRIEESCKVMVQHCDEHNLKFETTVANLKKSQREVNINNKFNDNNSRCLVSPLKPTSLLVNHEFLQN</sequence>
<reference evidence="1" key="1">
    <citation type="submission" date="2023-04" db="EMBL/GenBank/DDBJ databases">
        <title>Ambrosiozyma monospora NBRC 10751.</title>
        <authorList>
            <person name="Ichikawa N."/>
            <person name="Sato H."/>
            <person name="Tonouchi N."/>
        </authorList>
    </citation>
    <scope>NUCLEOTIDE SEQUENCE</scope>
    <source>
        <strain evidence="1">NBRC 10751</strain>
    </source>
</reference>
<evidence type="ECO:0000313" key="2">
    <source>
        <dbReference type="Proteomes" id="UP001165064"/>
    </source>
</evidence>
<gene>
    <name evidence="1" type="ORF">Amon02_000491300</name>
</gene>
<keyword evidence="2" id="KW-1185">Reference proteome</keyword>
<organism evidence="1 2">
    <name type="scientific">Ambrosiozyma monospora</name>
    <name type="common">Yeast</name>
    <name type="synonym">Endomycopsis monosporus</name>
    <dbReference type="NCBI Taxonomy" id="43982"/>
    <lineage>
        <taxon>Eukaryota</taxon>
        <taxon>Fungi</taxon>
        <taxon>Dikarya</taxon>
        <taxon>Ascomycota</taxon>
        <taxon>Saccharomycotina</taxon>
        <taxon>Pichiomycetes</taxon>
        <taxon>Pichiales</taxon>
        <taxon>Pichiaceae</taxon>
        <taxon>Ambrosiozyma</taxon>
    </lineage>
</organism>
<dbReference type="EMBL" id="BSXS01003490">
    <property type="protein sequence ID" value="GME81401.1"/>
    <property type="molecule type" value="Genomic_DNA"/>
</dbReference>
<accession>A0ACB5T4E2</accession>
<dbReference type="Proteomes" id="UP001165064">
    <property type="component" value="Unassembled WGS sequence"/>
</dbReference>